<keyword evidence="5" id="KW-1185">Reference proteome</keyword>
<dbReference type="AlphaFoldDB" id="A0A9X2J6E0"/>
<dbReference type="PANTHER" id="PTHR43000">
    <property type="entry name" value="DTDP-D-GLUCOSE 4,6-DEHYDRATASE-RELATED"/>
    <property type="match status" value="1"/>
</dbReference>
<evidence type="ECO:0000256" key="2">
    <source>
        <dbReference type="ARBA" id="ARBA00007637"/>
    </source>
</evidence>
<sequence>MFKRILITGGCGFIGSNLIKALTNLDLYDEILVLDNETTGDIASLSAFPHRFIRGDVRDLQAVDEAMIGVDAVVHLAADTRVINSIENPMYNFEVNVQGTMNILEAMRKHNINRLINASTGGAIIGDTDPPVHELMPVNPASAYGASKAAVEAYCSAYIQSYGLAITSLRFSNVYGPLSLHKGSVIAAFIKKILKGEPCEIYGDGSQTRDFIFVGDLCQGIINALQGEQSGVFQLGSGVPTSVNEIISLLKAISGRNDALEVIYHSFRVGEVRHNFTDISKARRSLAFAPETKLWQGIKITWDYFNNSDNILVPSQNQRVPQNAG</sequence>
<dbReference type="InterPro" id="IPR001509">
    <property type="entry name" value="Epimerase_deHydtase"/>
</dbReference>
<dbReference type="EMBL" id="JALBWM010000058">
    <property type="protein sequence ID" value="MCO1335324.1"/>
    <property type="molecule type" value="Genomic_DNA"/>
</dbReference>
<dbReference type="InterPro" id="IPR036291">
    <property type="entry name" value="NAD(P)-bd_dom_sf"/>
</dbReference>
<dbReference type="SUPFAM" id="SSF51735">
    <property type="entry name" value="NAD(P)-binding Rossmann-fold domains"/>
    <property type="match status" value="1"/>
</dbReference>
<proteinExistence type="inferred from homology"/>
<evidence type="ECO:0000313" key="4">
    <source>
        <dbReference type="EMBL" id="MCO1335324.1"/>
    </source>
</evidence>
<name>A0A9X2J6E0_9GAMM</name>
<dbReference type="Gene3D" id="3.90.25.10">
    <property type="entry name" value="UDP-galactose 4-epimerase, domain 1"/>
    <property type="match status" value="1"/>
</dbReference>
<protein>
    <submittedName>
        <fullName evidence="4">NAD-dependent epimerase/dehydratase family protein</fullName>
    </submittedName>
</protein>
<gene>
    <name evidence="4" type="ORF">MO867_13380</name>
</gene>
<feature type="domain" description="NAD-dependent epimerase/dehydratase" evidence="3">
    <location>
        <begin position="5"/>
        <end position="235"/>
    </location>
</feature>
<organism evidence="4 5">
    <name type="scientific">Microbulbifer okhotskensis</name>
    <dbReference type="NCBI Taxonomy" id="2926617"/>
    <lineage>
        <taxon>Bacteria</taxon>
        <taxon>Pseudomonadati</taxon>
        <taxon>Pseudomonadota</taxon>
        <taxon>Gammaproteobacteria</taxon>
        <taxon>Cellvibrionales</taxon>
        <taxon>Microbulbiferaceae</taxon>
        <taxon>Microbulbifer</taxon>
    </lineage>
</organism>
<dbReference type="RefSeq" id="WP_252469195.1">
    <property type="nucleotide sequence ID" value="NZ_JALBWM010000058.1"/>
</dbReference>
<comment type="similarity">
    <text evidence="2">Belongs to the NAD(P)-dependent epimerase/dehydratase family.</text>
</comment>
<dbReference type="Pfam" id="PF01370">
    <property type="entry name" value="Epimerase"/>
    <property type="match status" value="1"/>
</dbReference>
<comment type="pathway">
    <text evidence="1">Bacterial outer membrane biogenesis; LPS O-antigen biosynthesis.</text>
</comment>
<reference evidence="4" key="1">
    <citation type="journal article" date="2022" name="Arch. Microbiol.">
        <title>Microbulbifer okhotskensis sp. nov., isolated from a deep bottom sediment of the Okhotsk Sea.</title>
        <authorList>
            <person name="Romanenko L."/>
            <person name="Kurilenko V."/>
            <person name="Otstavnykh N."/>
            <person name="Velansky P."/>
            <person name="Isaeva M."/>
            <person name="Mikhailov V."/>
        </authorList>
    </citation>
    <scope>NUCLEOTIDE SEQUENCE</scope>
    <source>
        <strain evidence="4">OS29</strain>
    </source>
</reference>
<evidence type="ECO:0000256" key="1">
    <source>
        <dbReference type="ARBA" id="ARBA00005125"/>
    </source>
</evidence>
<comment type="caution">
    <text evidence="4">The sequence shown here is derived from an EMBL/GenBank/DDBJ whole genome shotgun (WGS) entry which is preliminary data.</text>
</comment>
<dbReference type="Proteomes" id="UP001139028">
    <property type="component" value="Unassembled WGS sequence"/>
</dbReference>
<evidence type="ECO:0000313" key="5">
    <source>
        <dbReference type="Proteomes" id="UP001139028"/>
    </source>
</evidence>
<dbReference type="PRINTS" id="PR01713">
    <property type="entry name" value="NUCEPIMERASE"/>
</dbReference>
<accession>A0A9X2J6E0</accession>
<evidence type="ECO:0000259" key="3">
    <source>
        <dbReference type="Pfam" id="PF01370"/>
    </source>
</evidence>
<dbReference type="Gene3D" id="3.40.50.720">
    <property type="entry name" value="NAD(P)-binding Rossmann-like Domain"/>
    <property type="match status" value="1"/>
</dbReference>